<proteinExistence type="inferred from homology"/>
<evidence type="ECO:0000313" key="8">
    <source>
        <dbReference type="EMBL" id="KOS43636.1"/>
    </source>
</evidence>
<keyword evidence="5 6" id="KW-0472">Membrane</keyword>
<evidence type="ECO:0000256" key="5">
    <source>
        <dbReference type="ARBA" id="ARBA00023136"/>
    </source>
</evidence>
<dbReference type="AlphaFoldDB" id="A0A0M8P1N2"/>
<keyword evidence="4 6" id="KW-1133">Transmembrane helix</keyword>
<feature type="transmembrane region" description="Helical" evidence="6">
    <location>
        <begin position="158"/>
        <end position="178"/>
    </location>
</feature>
<protein>
    <recommendedName>
        <fullName evidence="10">TspO/MBR-related protein</fullName>
    </recommendedName>
</protein>
<evidence type="ECO:0000256" key="4">
    <source>
        <dbReference type="ARBA" id="ARBA00022989"/>
    </source>
</evidence>
<feature type="transmembrane region" description="Helical" evidence="6">
    <location>
        <begin position="55"/>
        <end position="77"/>
    </location>
</feature>
<feature type="chain" id="PRO_5005819442" description="TspO/MBR-related protein" evidence="7">
    <location>
        <begin position="21"/>
        <end position="188"/>
    </location>
</feature>
<dbReference type="PANTHER" id="PTHR10057:SF0">
    <property type="entry name" value="TRANSLOCATOR PROTEIN"/>
    <property type="match status" value="1"/>
</dbReference>
<dbReference type="Proteomes" id="UP000037696">
    <property type="component" value="Unassembled WGS sequence"/>
</dbReference>
<dbReference type="GO" id="GO:0033013">
    <property type="term" value="P:tetrapyrrole metabolic process"/>
    <property type="evidence" value="ECO:0007669"/>
    <property type="project" value="UniProtKB-ARBA"/>
</dbReference>
<dbReference type="OrthoDB" id="8841220at2759"/>
<comment type="caution">
    <text evidence="8">The sequence shown here is derived from an EMBL/GenBank/DDBJ whole genome shotgun (WGS) entry which is preliminary data.</text>
</comment>
<dbReference type="Gene3D" id="1.20.1260.100">
    <property type="entry name" value="TspO/MBR protein"/>
    <property type="match status" value="1"/>
</dbReference>
<comment type="subcellular location">
    <subcellularLocation>
        <location evidence="1">Membrane</location>
        <topology evidence="1">Multi-pass membrane protein</topology>
    </subcellularLocation>
</comment>
<sequence>MPWSFALPHVLLTNPYLAVATPITAGTTVALLTNRKSTSGPQNRETYKQLKQPPYSPPGWLFAPAWTLVYGLMGYASHHATTIASQSFSLAVRDANSTAQTLYTTQLALNFLWMPLFFRLGRPAVALGDLALLAGNVGALMVNWWTADRTAFWCLVPYAVWLGYAAYLNAGCGVLNGWTVPTGKERSE</sequence>
<feature type="signal peptide" evidence="7">
    <location>
        <begin position="1"/>
        <end position="20"/>
    </location>
</feature>
<evidence type="ECO:0000313" key="9">
    <source>
        <dbReference type="Proteomes" id="UP000037696"/>
    </source>
</evidence>
<feature type="transmembrane region" description="Helical" evidence="6">
    <location>
        <begin position="125"/>
        <end position="146"/>
    </location>
</feature>
<dbReference type="CDD" id="cd15904">
    <property type="entry name" value="TSPO_MBR"/>
    <property type="match status" value="1"/>
</dbReference>
<organism evidence="8 9">
    <name type="scientific">Penicillium nordicum</name>
    <dbReference type="NCBI Taxonomy" id="229535"/>
    <lineage>
        <taxon>Eukaryota</taxon>
        <taxon>Fungi</taxon>
        <taxon>Dikarya</taxon>
        <taxon>Ascomycota</taxon>
        <taxon>Pezizomycotina</taxon>
        <taxon>Eurotiomycetes</taxon>
        <taxon>Eurotiomycetidae</taxon>
        <taxon>Eurotiales</taxon>
        <taxon>Aspergillaceae</taxon>
        <taxon>Penicillium</taxon>
    </lineage>
</organism>
<reference evidence="8 9" key="1">
    <citation type="submission" date="2015-08" db="EMBL/GenBank/DDBJ databases">
        <title>Genome sequencing of Penicillium nordicum.</title>
        <authorList>
            <person name="Nguyen H.D."/>
            <person name="Seifert K.A."/>
        </authorList>
    </citation>
    <scope>NUCLEOTIDE SEQUENCE [LARGE SCALE GENOMIC DNA]</scope>
    <source>
        <strain evidence="8 9">DAOMC 185683</strain>
    </source>
</reference>
<dbReference type="GO" id="GO:0005741">
    <property type="term" value="C:mitochondrial outer membrane"/>
    <property type="evidence" value="ECO:0007669"/>
    <property type="project" value="TreeGrafter"/>
</dbReference>
<keyword evidence="7" id="KW-0732">Signal</keyword>
<dbReference type="PANTHER" id="PTHR10057">
    <property type="entry name" value="PERIPHERAL-TYPE BENZODIAZEPINE RECEPTOR"/>
    <property type="match status" value="1"/>
</dbReference>
<evidence type="ECO:0000256" key="1">
    <source>
        <dbReference type="ARBA" id="ARBA00004141"/>
    </source>
</evidence>
<evidence type="ECO:0000256" key="6">
    <source>
        <dbReference type="SAM" id="Phobius"/>
    </source>
</evidence>
<name>A0A0M8P1N2_9EURO</name>
<feature type="transmembrane region" description="Helical" evidence="6">
    <location>
        <begin position="15"/>
        <end position="34"/>
    </location>
</feature>
<evidence type="ECO:0008006" key="10">
    <source>
        <dbReference type="Google" id="ProtNLM"/>
    </source>
</evidence>
<dbReference type="InterPro" id="IPR038330">
    <property type="entry name" value="TspO/MBR-related_sf"/>
</dbReference>
<comment type="similarity">
    <text evidence="2">Belongs to the TspO/BZRP family.</text>
</comment>
<evidence type="ECO:0000256" key="3">
    <source>
        <dbReference type="ARBA" id="ARBA00022692"/>
    </source>
</evidence>
<accession>A0A0M8P1N2</accession>
<dbReference type="Pfam" id="PF03073">
    <property type="entry name" value="TspO_MBR"/>
    <property type="match status" value="1"/>
</dbReference>
<dbReference type="PIRSF" id="PIRSF005859">
    <property type="entry name" value="PBR"/>
    <property type="match status" value="1"/>
</dbReference>
<dbReference type="EMBL" id="LHQQ01000077">
    <property type="protein sequence ID" value="KOS43636.1"/>
    <property type="molecule type" value="Genomic_DNA"/>
</dbReference>
<gene>
    <name evidence="8" type="ORF">ACN38_g5497</name>
</gene>
<keyword evidence="9" id="KW-1185">Reference proteome</keyword>
<evidence type="ECO:0000256" key="2">
    <source>
        <dbReference type="ARBA" id="ARBA00007524"/>
    </source>
</evidence>
<dbReference type="InterPro" id="IPR004307">
    <property type="entry name" value="TspO_MBR"/>
</dbReference>
<dbReference type="STRING" id="229535.A0A0M8P1N2"/>
<dbReference type="FunFam" id="1.20.1260.100:FF:000001">
    <property type="entry name" value="translocator protein 2"/>
    <property type="match status" value="1"/>
</dbReference>
<keyword evidence="3 6" id="KW-0812">Transmembrane</keyword>
<evidence type="ECO:0000256" key="7">
    <source>
        <dbReference type="SAM" id="SignalP"/>
    </source>
</evidence>